<dbReference type="Gene3D" id="3.40.30.10">
    <property type="entry name" value="Glutaredoxin"/>
    <property type="match status" value="1"/>
</dbReference>
<dbReference type="Pfam" id="PF00085">
    <property type="entry name" value="Thioredoxin"/>
    <property type="match status" value="1"/>
</dbReference>
<name>A0A7X3FF80_9BACL</name>
<organism evidence="3 4">
    <name type="scientific">Paenibacillus lutrae</name>
    <dbReference type="NCBI Taxonomy" id="2078573"/>
    <lineage>
        <taxon>Bacteria</taxon>
        <taxon>Bacillati</taxon>
        <taxon>Bacillota</taxon>
        <taxon>Bacilli</taxon>
        <taxon>Bacillales</taxon>
        <taxon>Paenibacillaceae</taxon>
        <taxon>Paenibacillus</taxon>
    </lineage>
</organism>
<comment type="caution">
    <text evidence="3">The sequence shown here is derived from an EMBL/GenBank/DDBJ whole genome shotgun (WGS) entry which is preliminary data.</text>
</comment>
<reference evidence="3 4" key="1">
    <citation type="journal article" date="2019" name="Microorganisms">
        <title>Paenibacillus lutrae sp. nov., A Chitinolytic Species Isolated from A River Otter in Castril Natural Park, Granada, Spain.</title>
        <authorList>
            <person name="Rodriguez M."/>
            <person name="Reina J.C."/>
            <person name="Bejar V."/>
            <person name="Llamas I."/>
        </authorList>
    </citation>
    <scope>NUCLEOTIDE SEQUENCE [LARGE SCALE GENOMIC DNA]</scope>
    <source>
        <strain evidence="3 4">N10</strain>
    </source>
</reference>
<dbReference type="InterPro" id="IPR013766">
    <property type="entry name" value="Thioredoxin_domain"/>
</dbReference>
<dbReference type="PROSITE" id="PS51352">
    <property type="entry name" value="THIOREDOXIN_2"/>
    <property type="match status" value="1"/>
</dbReference>
<proteinExistence type="predicted"/>
<dbReference type="CDD" id="cd02947">
    <property type="entry name" value="TRX_family"/>
    <property type="match status" value="1"/>
</dbReference>
<evidence type="ECO:0000313" key="4">
    <source>
        <dbReference type="Proteomes" id="UP000490800"/>
    </source>
</evidence>
<feature type="domain" description="Thioredoxin" evidence="2">
    <location>
        <begin position="41"/>
        <end position="168"/>
    </location>
</feature>
<dbReference type="OrthoDB" id="32134at2"/>
<dbReference type="RefSeq" id="WP_157332860.1">
    <property type="nucleotide sequence ID" value="NZ_RHLK01000002.1"/>
</dbReference>
<keyword evidence="1" id="KW-1133">Transmembrane helix</keyword>
<dbReference type="Proteomes" id="UP000490800">
    <property type="component" value="Unassembled WGS sequence"/>
</dbReference>
<protein>
    <submittedName>
        <fullName evidence="3">Thioredoxin</fullName>
    </submittedName>
</protein>
<sequence length="169" mass="19196">MKKLGIYLGIIIILFAGIFVLTKQSNKGNDEAANKLYGVPASKLQPATRDILEDPNYQNLIKPAELDKRIADKESFFLYFYGADCPHCKVTTPVLVPLQKELGVDVKQFNLLEFKEGWQKYNIEYTPTLVYYKDGVQVDKMVGGVPENGATEGNTPEKFKEFFNKYKTK</sequence>
<feature type="transmembrane region" description="Helical" evidence="1">
    <location>
        <begin position="6"/>
        <end position="22"/>
    </location>
</feature>
<keyword evidence="4" id="KW-1185">Reference proteome</keyword>
<keyword evidence="1" id="KW-0472">Membrane</keyword>
<evidence type="ECO:0000313" key="3">
    <source>
        <dbReference type="EMBL" id="MVO98544.1"/>
    </source>
</evidence>
<dbReference type="SUPFAM" id="SSF52833">
    <property type="entry name" value="Thioredoxin-like"/>
    <property type="match status" value="1"/>
</dbReference>
<gene>
    <name evidence="3" type="ORF">EDM21_03175</name>
</gene>
<dbReference type="InterPro" id="IPR036249">
    <property type="entry name" value="Thioredoxin-like_sf"/>
</dbReference>
<dbReference type="AlphaFoldDB" id="A0A7X3FF80"/>
<accession>A0A7X3FF80</accession>
<evidence type="ECO:0000259" key="2">
    <source>
        <dbReference type="PROSITE" id="PS51352"/>
    </source>
</evidence>
<dbReference type="EMBL" id="RHLK01000002">
    <property type="protein sequence ID" value="MVO98544.1"/>
    <property type="molecule type" value="Genomic_DNA"/>
</dbReference>
<evidence type="ECO:0000256" key="1">
    <source>
        <dbReference type="SAM" id="Phobius"/>
    </source>
</evidence>
<keyword evidence="1" id="KW-0812">Transmembrane</keyword>